<dbReference type="RefSeq" id="WP_230730341.1">
    <property type="nucleotide sequence ID" value="NZ_JAJNDB010000001.1"/>
</dbReference>
<dbReference type="EMBL" id="JAJNDB010000001">
    <property type="protein sequence ID" value="MCD2192658.1"/>
    <property type="molecule type" value="Genomic_DNA"/>
</dbReference>
<dbReference type="Proteomes" id="UP001199469">
    <property type="component" value="Unassembled WGS sequence"/>
</dbReference>
<evidence type="ECO:0000313" key="3">
    <source>
        <dbReference type="Proteomes" id="UP001199469"/>
    </source>
</evidence>
<gene>
    <name evidence="2" type="ORF">LQ327_04545</name>
</gene>
<dbReference type="Pfam" id="PF26136">
    <property type="entry name" value="SCO6045_C"/>
    <property type="match status" value="1"/>
</dbReference>
<organism evidence="2 3">
    <name type="scientific">Actinomycetospora endophytica</name>
    <dbReference type="NCBI Taxonomy" id="2291215"/>
    <lineage>
        <taxon>Bacteria</taxon>
        <taxon>Bacillati</taxon>
        <taxon>Actinomycetota</taxon>
        <taxon>Actinomycetes</taxon>
        <taxon>Pseudonocardiales</taxon>
        <taxon>Pseudonocardiaceae</taxon>
        <taxon>Actinomycetospora</taxon>
    </lineage>
</organism>
<proteinExistence type="predicted"/>
<dbReference type="InterPro" id="IPR058711">
    <property type="entry name" value="SCO6045-like_C"/>
</dbReference>
<accession>A0ABS8P3P8</accession>
<comment type="caution">
    <text evidence="2">The sequence shown here is derived from an EMBL/GenBank/DDBJ whole genome shotgun (WGS) entry which is preliminary data.</text>
</comment>
<sequence length="110" mass="12106">MSTVDARADLAARQAALLAALVGAGPVPDGFDAGQVRAEAGALRAKRVRVLVRIVAAMLDDAREPVPADLSARLRDWVIEHPRRTGTGFHDDARAFLATRRRRRRWRRSA</sequence>
<protein>
    <recommendedName>
        <fullName evidence="1">SCO6045-like C-terminal domain-containing protein</fullName>
    </recommendedName>
</protein>
<name>A0ABS8P3P8_9PSEU</name>
<evidence type="ECO:0000259" key="1">
    <source>
        <dbReference type="Pfam" id="PF26136"/>
    </source>
</evidence>
<feature type="domain" description="SCO6045-like C-terminal" evidence="1">
    <location>
        <begin position="11"/>
        <end position="99"/>
    </location>
</feature>
<evidence type="ECO:0000313" key="2">
    <source>
        <dbReference type="EMBL" id="MCD2192658.1"/>
    </source>
</evidence>
<reference evidence="2 3" key="1">
    <citation type="submission" date="2021-11" db="EMBL/GenBank/DDBJ databases">
        <title>Draft genome sequence of Actinomycetospora sp. SF1 isolated from the rhizosphere soil.</title>
        <authorList>
            <person name="Duangmal K."/>
            <person name="Chantavorakit T."/>
        </authorList>
    </citation>
    <scope>NUCLEOTIDE SEQUENCE [LARGE SCALE GENOMIC DNA]</scope>
    <source>
        <strain evidence="2 3">TBRC 5722</strain>
    </source>
</reference>
<keyword evidence="3" id="KW-1185">Reference proteome</keyword>